<dbReference type="Pfam" id="PF18135">
    <property type="entry name" value="Type_ISP_C"/>
    <property type="match status" value="1"/>
</dbReference>
<dbReference type="InterPro" id="IPR041635">
    <property type="entry name" value="Type_ISP_LLaBIII_C"/>
</dbReference>
<keyword evidence="2" id="KW-0378">Hydrolase</keyword>
<evidence type="ECO:0000259" key="1">
    <source>
        <dbReference type="Pfam" id="PF18135"/>
    </source>
</evidence>
<proteinExistence type="predicted"/>
<accession>A0ABR6E5D9</accession>
<keyword evidence="3" id="KW-1185">Reference proteome</keyword>
<name>A0ABR6E5D9_9HYPH</name>
<sequence length="371" mass="43060">MLHSLSNRKARENAVDDFVNPDARKISWSRDIKQKLVRGTILAFEDGCLTQSLYQPFTRQWLYYNRALNNRVYQMPHIFSMKEVVENRVIQVLGTGAMTDFSVLMIKDLSDHAVMDASQCFPRYLYENTESYTKETKTAGLQRRDAITDEGLAYFKKAYPGEIITKDDLFFYVYGILHSEDYRARYAHNLSKQLPRIPTVKKVEDFWAFVEAGRKLGDLHTNYEEVEPYPITYKQGDPSTWVIDDEVSFYRVEKMKFAGKRGDIDKSTVIYNAQITMQNIPLEAYDYIVSGKPALEWVMDRQIVKIDKASGIVNDANRYAVETVGNPAYPLELFQRVITVSLETMKIVRNLPKLEMREIEDTQKNCPLKKV</sequence>
<evidence type="ECO:0000313" key="2">
    <source>
        <dbReference type="EMBL" id="MBA9083463.1"/>
    </source>
</evidence>
<reference evidence="2 3" key="1">
    <citation type="submission" date="2020-08" db="EMBL/GenBank/DDBJ databases">
        <title>Genomic Encyclopedia of Type Strains, Phase IV (KMG-IV): sequencing the most valuable type-strain genomes for metagenomic binning, comparative biology and taxonomic classification.</title>
        <authorList>
            <person name="Goeker M."/>
        </authorList>
    </citation>
    <scope>NUCLEOTIDE SEQUENCE [LARGE SCALE GENOMIC DNA]</scope>
    <source>
        <strain evidence="2 3">DSM 21431</strain>
    </source>
</reference>
<gene>
    <name evidence="2" type="ORF">GGR10_001329</name>
</gene>
<comment type="caution">
    <text evidence="2">The sequence shown here is derived from an EMBL/GenBank/DDBJ whole genome shotgun (WGS) entry which is preliminary data.</text>
</comment>
<dbReference type="EMBL" id="JACJIR010000011">
    <property type="protein sequence ID" value="MBA9083463.1"/>
    <property type="molecule type" value="Genomic_DNA"/>
</dbReference>
<keyword evidence="2" id="KW-0547">Nucleotide-binding</keyword>
<protein>
    <submittedName>
        <fullName evidence="2">Helicase</fullName>
    </submittedName>
</protein>
<keyword evidence="2" id="KW-0067">ATP-binding</keyword>
<feature type="domain" description="Type ISP restriction-modification enzyme LLaBIII C-terminal specificity" evidence="1">
    <location>
        <begin position="6"/>
        <end position="332"/>
    </location>
</feature>
<keyword evidence="2" id="KW-0347">Helicase</keyword>
<dbReference type="Proteomes" id="UP000548119">
    <property type="component" value="Unassembled WGS sequence"/>
</dbReference>
<evidence type="ECO:0000313" key="3">
    <source>
        <dbReference type="Proteomes" id="UP000548119"/>
    </source>
</evidence>
<organism evidence="2 3">
    <name type="scientific">Bartonella chomelii</name>
    <dbReference type="NCBI Taxonomy" id="236402"/>
    <lineage>
        <taxon>Bacteria</taxon>
        <taxon>Pseudomonadati</taxon>
        <taxon>Pseudomonadota</taxon>
        <taxon>Alphaproteobacteria</taxon>
        <taxon>Hyphomicrobiales</taxon>
        <taxon>Bartonellaceae</taxon>
        <taxon>Bartonella</taxon>
    </lineage>
</organism>
<dbReference type="GO" id="GO:0004386">
    <property type="term" value="F:helicase activity"/>
    <property type="evidence" value="ECO:0007669"/>
    <property type="project" value="UniProtKB-KW"/>
</dbReference>